<comment type="caution">
    <text evidence="2">The sequence shown here is derived from an EMBL/GenBank/DDBJ whole genome shotgun (WGS) entry which is preliminary data.</text>
</comment>
<gene>
    <name evidence="2" type="ORF">PR048_012906</name>
</gene>
<dbReference type="EMBL" id="JARBHB010000004">
    <property type="protein sequence ID" value="KAJ8886694.1"/>
    <property type="molecule type" value="Genomic_DNA"/>
</dbReference>
<organism evidence="2 3">
    <name type="scientific">Dryococelus australis</name>
    <dbReference type="NCBI Taxonomy" id="614101"/>
    <lineage>
        <taxon>Eukaryota</taxon>
        <taxon>Metazoa</taxon>
        <taxon>Ecdysozoa</taxon>
        <taxon>Arthropoda</taxon>
        <taxon>Hexapoda</taxon>
        <taxon>Insecta</taxon>
        <taxon>Pterygota</taxon>
        <taxon>Neoptera</taxon>
        <taxon>Polyneoptera</taxon>
        <taxon>Phasmatodea</taxon>
        <taxon>Verophasmatodea</taxon>
        <taxon>Anareolatae</taxon>
        <taxon>Phasmatidae</taxon>
        <taxon>Eurycanthinae</taxon>
        <taxon>Dryococelus</taxon>
    </lineage>
</organism>
<reference evidence="2 3" key="1">
    <citation type="submission" date="2023-02" db="EMBL/GenBank/DDBJ databases">
        <title>LHISI_Scaffold_Assembly.</title>
        <authorList>
            <person name="Stuart O.P."/>
            <person name="Cleave R."/>
            <person name="Magrath M.J.L."/>
            <person name="Mikheyev A.S."/>
        </authorList>
    </citation>
    <scope>NUCLEOTIDE SEQUENCE [LARGE SCALE GENOMIC DNA]</scope>
    <source>
        <strain evidence="2">Daus_M_001</strain>
        <tissue evidence="2">Leg muscle</tissue>
    </source>
</reference>
<feature type="region of interest" description="Disordered" evidence="1">
    <location>
        <begin position="275"/>
        <end position="294"/>
    </location>
</feature>
<evidence type="ECO:0000256" key="1">
    <source>
        <dbReference type="SAM" id="MobiDB-lite"/>
    </source>
</evidence>
<sequence>MANYLLKKPHGNPCVSVKLTQEQWGVGGGRKKLEPSALPTSTWWAMLKTSAKHLQLTNTNKNNNINTAITLLTARDCISRDFCESDDLAWAKRDTMTLVNTRCLYLREDAGHSLQLYREYRKPTEDTTPGNGRPYDCAHNMEIIGQHVCLTTHSTTEDEAITCESRHDVLLPNIMRVLICAQSRRDTGELEKITEIEAINAKEITALAEMTYKEAVWKQFGYVYKEKCKHFEHIRDNLDEYWHKATEKIRGAQMAENFGIGTLKNLARPSTMLATQGSVVRSSPTPINISSTRK</sequence>
<protein>
    <submittedName>
        <fullName evidence="2">Uncharacterized protein</fullName>
    </submittedName>
</protein>
<evidence type="ECO:0000313" key="3">
    <source>
        <dbReference type="Proteomes" id="UP001159363"/>
    </source>
</evidence>
<accession>A0ABQ9HQP0</accession>
<name>A0ABQ9HQP0_9NEOP</name>
<dbReference type="Proteomes" id="UP001159363">
    <property type="component" value="Chromosome X"/>
</dbReference>
<evidence type="ECO:0000313" key="2">
    <source>
        <dbReference type="EMBL" id="KAJ8886694.1"/>
    </source>
</evidence>
<proteinExistence type="predicted"/>
<keyword evidence="3" id="KW-1185">Reference proteome</keyword>